<evidence type="ECO:0000256" key="18">
    <source>
        <dbReference type="PIRSR" id="PIRSR600823-5"/>
    </source>
</evidence>
<feature type="disulfide bond" evidence="18">
    <location>
        <begin position="206"/>
        <end position="238"/>
    </location>
</feature>
<keyword evidence="10 16" id="KW-0408">Iron</keyword>
<dbReference type="FunFam" id="1.10.420.10:FF:000008">
    <property type="entry name" value="Peroxidase"/>
    <property type="match status" value="1"/>
</dbReference>
<dbReference type="GO" id="GO:0005576">
    <property type="term" value="C:extracellular region"/>
    <property type="evidence" value="ECO:0007669"/>
    <property type="project" value="UniProtKB-SubCell"/>
</dbReference>
<evidence type="ECO:0000256" key="10">
    <source>
        <dbReference type="ARBA" id="ARBA00023004"/>
    </source>
</evidence>
<evidence type="ECO:0000256" key="2">
    <source>
        <dbReference type="ARBA" id="ARBA00002322"/>
    </source>
</evidence>
<dbReference type="InterPro" id="IPR002016">
    <property type="entry name" value="Haem_peroxidase"/>
</dbReference>
<evidence type="ECO:0000256" key="1">
    <source>
        <dbReference type="ARBA" id="ARBA00000189"/>
    </source>
</evidence>
<dbReference type="GO" id="GO:0006979">
    <property type="term" value="P:response to oxidative stress"/>
    <property type="evidence" value="ECO:0007669"/>
    <property type="project" value="UniProtKB-UniRule"/>
</dbReference>
<keyword evidence="4 19" id="KW-0575">Peroxidase</keyword>
<comment type="cofactor">
    <cofactor evidence="16 19">
        <name>heme b</name>
        <dbReference type="ChEBI" id="CHEBI:60344"/>
    </cofactor>
    <text evidence="16 19">Binds 1 heme b (iron(II)-protoporphyrin IX) group per subunit.</text>
</comment>
<comment type="caution">
    <text evidence="21">The sequence shown here is derived from an EMBL/GenBank/DDBJ whole genome shotgun (WGS) entry which is preliminary data.</text>
</comment>
<dbReference type="EC" id="1.11.1.7" evidence="19"/>
<dbReference type="Gene3D" id="1.10.520.10">
    <property type="match status" value="1"/>
</dbReference>
<dbReference type="GO" id="GO:0046872">
    <property type="term" value="F:metal ion binding"/>
    <property type="evidence" value="ECO:0007669"/>
    <property type="project" value="UniProtKB-UniRule"/>
</dbReference>
<feature type="binding site" evidence="16">
    <location>
        <position position="95"/>
    </location>
    <ligand>
        <name>Ca(2+)</name>
        <dbReference type="ChEBI" id="CHEBI:29108"/>
        <label>1</label>
    </ligand>
</feature>
<keyword evidence="9 19" id="KW-0560">Oxidoreductase</keyword>
<evidence type="ECO:0000259" key="20">
    <source>
        <dbReference type="PROSITE" id="PS50873"/>
    </source>
</evidence>
<reference evidence="21" key="2">
    <citation type="submission" date="2023-04" db="EMBL/GenBank/DDBJ databases">
        <authorList>
            <person name="Bruccoleri R.E."/>
            <person name="Oakeley E.J."/>
            <person name="Faust A.-M."/>
            <person name="Dessus-Babus S."/>
            <person name="Altorfer M."/>
            <person name="Burckhardt D."/>
            <person name="Oertli M."/>
            <person name="Naumann U."/>
            <person name="Petersen F."/>
            <person name="Wong J."/>
        </authorList>
    </citation>
    <scope>NUCLEOTIDE SEQUENCE</scope>
    <source>
        <strain evidence="21">GSM-AAB239-AS_SAM_17_03QT</strain>
        <tissue evidence="21">Leaf</tissue>
    </source>
</reference>
<comment type="catalytic activity">
    <reaction evidence="1 19">
        <text>2 a phenolic donor + H2O2 = 2 a phenolic radical donor + 2 H2O</text>
        <dbReference type="Rhea" id="RHEA:56136"/>
        <dbReference type="ChEBI" id="CHEBI:15377"/>
        <dbReference type="ChEBI" id="CHEBI:16240"/>
        <dbReference type="ChEBI" id="CHEBI:139520"/>
        <dbReference type="ChEBI" id="CHEBI:139521"/>
        <dbReference type="EC" id="1.11.1.7"/>
    </reaction>
</comment>
<evidence type="ECO:0000256" key="14">
    <source>
        <dbReference type="PIRSR" id="PIRSR600823-1"/>
    </source>
</evidence>
<feature type="binding site" evidence="16">
    <location>
        <position position="251"/>
    </location>
    <ligand>
        <name>Ca(2+)</name>
        <dbReference type="ChEBI" id="CHEBI:29108"/>
        <label>2</label>
    </ligand>
</feature>
<feature type="active site" description="Proton acceptor" evidence="14">
    <location>
        <position position="73"/>
    </location>
</feature>
<dbReference type="FunFam" id="1.10.520.10:FF:000001">
    <property type="entry name" value="Peroxidase"/>
    <property type="match status" value="1"/>
</dbReference>
<evidence type="ECO:0000256" key="5">
    <source>
        <dbReference type="ARBA" id="ARBA00022617"/>
    </source>
</evidence>
<name>A0AAX6GAT4_IRIPA</name>
<dbReference type="InterPro" id="IPR000823">
    <property type="entry name" value="Peroxidase_pln"/>
</dbReference>
<keyword evidence="11 18" id="KW-1015">Disulfide bond</keyword>
<dbReference type="Gene3D" id="1.10.420.10">
    <property type="entry name" value="Peroxidase, domain 2"/>
    <property type="match status" value="1"/>
</dbReference>
<evidence type="ECO:0000256" key="6">
    <source>
        <dbReference type="ARBA" id="ARBA00022723"/>
    </source>
</evidence>
<feature type="binding site" description="axial binding residue" evidence="16">
    <location>
        <position position="199"/>
    </location>
    <ligand>
        <name>heme b</name>
        <dbReference type="ChEBI" id="CHEBI:60344"/>
    </ligand>
    <ligandPart>
        <name>Fe</name>
        <dbReference type="ChEBI" id="CHEBI:18248"/>
    </ligandPart>
</feature>
<keyword evidence="22" id="KW-1185">Reference proteome</keyword>
<keyword evidence="13 19" id="KW-0376">Hydrogen peroxide</keyword>
<feature type="binding site" evidence="16">
    <location>
        <position position="83"/>
    </location>
    <ligand>
        <name>Ca(2+)</name>
        <dbReference type="ChEBI" id="CHEBI:29108"/>
        <label>1</label>
    </ligand>
</feature>
<dbReference type="PANTHER" id="PTHR31235">
    <property type="entry name" value="PEROXIDASE 25-RELATED"/>
    <property type="match status" value="1"/>
</dbReference>
<feature type="binding site" evidence="16">
    <location>
        <position position="79"/>
    </location>
    <ligand>
        <name>Ca(2+)</name>
        <dbReference type="ChEBI" id="CHEBI:29108"/>
        <label>1</label>
    </ligand>
</feature>
<accession>A0AAX6GAT4</accession>
<feature type="binding site" evidence="15">
    <location>
        <position position="169"/>
    </location>
    <ligand>
        <name>substrate</name>
    </ligand>
</feature>
<gene>
    <name evidence="21" type="ORF">M6B38_376490</name>
</gene>
<dbReference type="GO" id="GO:0042744">
    <property type="term" value="P:hydrogen peroxide catabolic process"/>
    <property type="evidence" value="ECO:0007669"/>
    <property type="project" value="UniProtKB-KW"/>
</dbReference>
<feature type="signal peptide" evidence="19">
    <location>
        <begin position="1"/>
        <end position="30"/>
    </location>
</feature>
<feature type="binding site" evidence="16">
    <location>
        <position position="74"/>
    </location>
    <ligand>
        <name>Ca(2+)</name>
        <dbReference type="ChEBI" id="CHEBI:29108"/>
        <label>1</label>
    </ligand>
</feature>
<sequence>MASRGLLVELLLPSAALLVVLLLSAGLTDAQGLKAGFYKNTCPGAEKIVLEEITKALSVAPTLRGPLVRLHFHDCFVNGCDGSVLLNGTKSSPAEKDALPNLSLRGFAVIDRVKAKLEKACPGVVSCADILAVAARDAVALSKGPSYPVLTGRRDSRRSVSNDTNGSLPPPFLSITQLHTLFASKGLSAKDHVVLSGAHTLGTANCAAFSPRIFNFTGRGDADPALDKNYVAKLKTKCKGISDQTTLAEMDPGSFLTFDSSYYKLVLKRRTLFGTDDALLRDATAKALVQRFADNQSEFFKEFGVSMVNMGNFQVLTGTRGEIRKHCALVN</sequence>
<comment type="similarity">
    <text evidence="19">Belongs to the peroxidase family. Classical plant (class III) peroxidase subfamily.</text>
</comment>
<evidence type="ECO:0000313" key="21">
    <source>
        <dbReference type="EMBL" id="KAJ6825507.1"/>
    </source>
</evidence>
<dbReference type="EMBL" id="JANAVB010021600">
    <property type="protein sequence ID" value="KAJ6825507.1"/>
    <property type="molecule type" value="Genomic_DNA"/>
</dbReference>
<evidence type="ECO:0000313" key="22">
    <source>
        <dbReference type="Proteomes" id="UP001140949"/>
    </source>
</evidence>
<feature type="binding site" evidence="16">
    <location>
        <position position="81"/>
    </location>
    <ligand>
        <name>Ca(2+)</name>
        <dbReference type="ChEBI" id="CHEBI:29108"/>
        <label>1</label>
    </ligand>
</feature>
<evidence type="ECO:0000256" key="4">
    <source>
        <dbReference type="ARBA" id="ARBA00022559"/>
    </source>
</evidence>
<dbReference type="InterPro" id="IPR033905">
    <property type="entry name" value="Secretory_peroxidase"/>
</dbReference>
<keyword evidence="6 16" id="KW-0479">Metal-binding</keyword>
<organism evidence="21 22">
    <name type="scientific">Iris pallida</name>
    <name type="common">Sweet iris</name>
    <dbReference type="NCBI Taxonomy" id="29817"/>
    <lineage>
        <taxon>Eukaryota</taxon>
        <taxon>Viridiplantae</taxon>
        <taxon>Streptophyta</taxon>
        <taxon>Embryophyta</taxon>
        <taxon>Tracheophyta</taxon>
        <taxon>Spermatophyta</taxon>
        <taxon>Magnoliopsida</taxon>
        <taxon>Liliopsida</taxon>
        <taxon>Asparagales</taxon>
        <taxon>Iridaceae</taxon>
        <taxon>Iridoideae</taxon>
        <taxon>Irideae</taxon>
        <taxon>Iris</taxon>
    </lineage>
</organism>
<protein>
    <recommendedName>
        <fullName evidence="19">Peroxidase</fullName>
        <ecNumber evidence="19">1.11.1.7</ecNumber>
    </recommendedName>
</protein>
<evidence type="ECO:0000256" key="11">
    <source>
        <dbReference type="ARBA" id="ARBA00023157"/>
    </source>
</evidence>
<feature type="binding site" evidence="16">
    <location>
        <position position="259"/>
    </location>
    <ligand>
        <name>Ca(2+)</name>
        <dbReference type="ChEBI" id="CHEBI:29108"/>
        <label>2</label>
    </ligand>
</feature>
<feature type="binding site" evidence="16">
    <location>
        <position position="77"/>
    </location>
    <ligand>
        <name>Ca(2+)</name>
        <dbReference type="ChEBI" id="CHEBI:29108"/>
        <label>1</label>
    </ligand>
</feature>
<dbReference type="PRINTS" id="PR00461">
    <property type="entry name" value="PLPEROXIDASE"/>
</dbReference>
<dbReference type="Proteomes" id="UP001140949">
    <property type="component" value="Unassembled WGS sequence"/>
</dbReference>
<keyword evidence="3 19" id="KW-0964">Secreted</keyword>
<dbReference type="InterPro" id="IPR010255">
    <property type="entry name" value="Haem_peroxidase_sf"/>
</dbReference>
<dbReference type="PRINTS" id="PR00458">
    <property type="entry name" value="PEROXIDASE"/>
</dbReference>
<evidence type="ECO:0000256" key="7">
    <source>
        <dbReference type="ARBA" id="ARBA00022729"/>
    </source>
</evidence>
<feature type="domain" description="Plant heme peroxidase family profile" evidence="20">
    <location>
        <begin position="32"/>
        <end position="331"/>
    </location>
</feature>
<evidence type="ECO:0000256" key="17">
    <source>
        <dbReference type="PIRSR" id="PIRSR600823-4"/>
    </source>
</evidence>
<evidence type="ECO:0000256" key="16">
    <source>
        <dbReference type="PIRSR" id="PIRSR600823-3"/>
    </source>
</evidence>
<dbReference type="Pfam" id="PF00141">
    <property type="entry name" value="peroxidase"/>
    <property type="match status" value="1"/>
</dbReference>
<proteinExistence type="inferred from homology"/>
<comment type="function">
    <text evidence="2">Removal of H(2)O(2), oxidation of toxic reductants, biosynthesis and degradation of lignin, suberization, auxin catabolism, response to environmental stresses such as wounding, pathogen attack and oxidative stress. These functions might be dependent on each isozyme/isoform in each plant tissue.</text>
</comment>
<evidence type="ECO:0000256" key="12">
    <source>
        <dbReference type="ARBA" id="ARBA00023180"/>
    </source>
</evidence>
<dbReference type="GO" id="GO:0140825">
    <property type="term" value="F:lactoperoxidase activity"/>
    <property type="evidence" value="ECO:0007669"/>
    <property type="project" value="UniProtKB-EC"/>
</dbReference>
<feature type="site" description="Transition state stabilizer" evidence="17">
    <location>
        <position position="69"/>
    </location>
</feature>
<dbReference type="SUPFAM" id="SSF48113">
    <property type="entry name" value="Heme-dependent peroxidases"/>
    <property type="match status" value="1"/>
</dbReference>
<dbReference type="PROSITE" id="PS50873">
    <property type="entry name" value="PEROXIDASE_4"/>
    <property type="match status" value="1"/>
</dbReference>
<evidence type="ECO:0000256" key="19">
    <source>
        <dbReference type="RuleBase" id="RU362060"/>
    </source>
</evidence>
<keyword evidence="5 19" id="KW-0349">Heme</keyword>
<evidence type="ECO:0000256" key="8">
    <source>
        <dbReference type="ARBA" id="ARBA00022837"/>
    </source>
</evidence>
<evidence type="ECO:0000256" key="9">
    <source>
        <dbReference type="ARBA" id="ARBA00023002"/>
    </source>
</evidence>
<evidence type="ECO:0000256" key="3">
    <source>
        <dbReference type="ARBA" id="ARBA00022525"/>
    </source>
</evidence>
<feature type="chain" id="PRO_5043099509" description="Peroxidase" evidence="19">
    <location>
        <begin position="31"/>
        <end position="331"/>
    </location>
</feature>
<feature type="disulfide bond" evidence="18">
    <location>
        <begin position="75"/>
        <end position="80"/>
    </location>
</feature>
<keyword evidence="7 19" id="KW-0732">Signal</keyword>
<dbReference type="AlphaFoldDB" id="A0AAX6GAT4"/>
<feature type="disulfide bond" evidence="18">
    <location>
        <begin position="127"/>
        <end position="327"/>
    </location>
</feature>
<feature type="binding site" evidence="16">
    <location>
        <position position="200"/>
    </location>
    <ligand>
        <name>Ca(2+)</name>
        <dbReference type="ChEBI" id="CHEBI:29108"/>
        <label>2</label>
    </ligand>
</feature>
<evidence type="ECO:0000256" key="13">
    <source>
        <dbReference type="ARBA" id="ARBA00023324"/>
    </source>
</evidence>
<comment type="subcellular location">
    <subcellularLocation>
        <location evidence="19">Secreted</location>
    </subcellularLocation>
</comment>
<comment type="cofactor">
    <cofactor evidence="16 19">
        <name>Ca(2+)</name>
        <dbReference type="ChEBI" id="CHEBI:29108"/>
    </cofactor>
    <text evidence="16 19">Binds 2 calcium ions per subunit.</text>
</comment>
<dbReference type="CDD" id="cd00693">
    <property type="entry name" value="secretory_peroxidase"/>
    <property type="match status" value="1"/>
</dbReference>
<feature type="disulfide bond" evidence="18">
    <location>
        <begin position="42"/>
        <end position="121"/>
    </location>
</feature>
<evidence type="ECO:0000256" key="15">
    <source>
        <dbReference type="PIRSR" id="PIRSR600823-2"/>
    </source>
</evidence>
<keyword evidence="12" id="KW-0325">Glycoprotein</keyword>
<dbReference type="GO" id="GO:0020037">
    <property type="term" value="F:heme binding"/>
    <property type="evidence" value="ECO:0007669"/>
    <property type="project" value="UniProtKB-UniRule"/>
</dbReference>
<reference evidence="21" key="1">
    <citation type="journal article" date="2023" name="GigaByte">
        <title>Genome assembly of the bearded iris, Iris pallida Lam.</title>
        <authorList>
            <person name="Bruccoleri R.E."/>
            <person name="Oakeley E.J."/>
            <person name="Faust A.M.E."/>
            <person name="Altorfer M."/>
            <person name="Dessus-Babus S."/>
            <person name="Burckhardt D."/>
            <person name="Oertli M."/>
            <person name="Naumann U."/>
            <person name="Petersen F."/>
            <person name="Wong J."/>
        </authorList>
    </citation>
    <scope>NUCLEOTIDE SEQUENCE</scope>
    <source>
        <strain evidence="21">GSM-AAB239-AS_SAM_17_03QT</strain>
    </source>
</reference>
<keyword evidence="8 16" id="KW-0106">Calcium</keyword>